<keyword evidence="4" id="KW-1185">Reference proteome</keyword>
<accession>A0ABU0EDV9</accession>
<dbReference type="RefSeq" id="WP_307491507.1">
    <property type="nucleotide sequence ID" value="NZ_JAUSVB010000002.1"/>
</dbReference>
<feature type="transmembrane region" description="Helical" evidence="2">
    <location>
        <begin position="283"/>
        <end position="300"/>
    </location>
</feature>
<comment type="caution">
    <text evidence="3">The sequence shown here is derived from an EMBL/GenBank/DDBJ whole genome shotgun (WGS) entry which is preliminary data.</text>
</comment>
<evidence type="ECO:0000256" key="2">
    <source>
        <dbReference type="SAM" id="Phobius"/>
    </source>
</evidence>
<dbReference type="InterPro" id="IPR003882">
    <property type="entry name" value="Pistil_extensin"/>
</dbReference>
<feature type="compositionally biased region" description="Low complexity" evidence="1">
    <location>
        <begin position="98"/>
        <end position="114"/>
    </location>
</feature>
<dbReference type="InterPro" id="IPR010380">
    <property type="entry name" value="DUF975"/>
</dbReference>
<dbReference type="PANTHER" id="PTHR40076:SF1">
    <property type="entry name" value="MEMBRANE PROTEIN"/>
    <property type="match status" value="1"/>
</dbReference>
<feature type="compositionally biased region" description="Pro residues" evidence="1">
    <location>
        <begin position="31"/>
        <end position="72"/>
    </location>
</feature>
<feature type="transmembrane region" description="Helical" evidence="2">
    <location>
        <begin position="165"/>
        <end position="195"/>
    </location>
</feature>
<sequence>MSENPGGTPPRDDEPPNEPAAPVGPGSVEPPVAPDPVPGPDAPPVPPPAAPPVPPAAAPPVPPAAPPVPPAPAYGQPPAGPPPAPAYGQPPAGPPAPQYGQPPAGSAPYGQPAPGGYPPPPAYGQAPPGAYPPPAGGYGAPMIQPSPVGEAFSYGWKKFTQSGGLFIGAALVWFVIAAIVLTIVGAIFGGFGALLSTGNGDGPGPGLQVGFSFGWFVFSAAAAILGYLIQAAFIRAALDVTEGRQLSFGDFFKFVEPGPVILTALILALISAVLGIFPIIGPLASLVVNFLLIFVFWFVIDKHLQPVDALKASYALVTRNLSTTVLFYLLSIAIYFAGAILCGIGLFVAVPVVLLSTAFLFKRLLGDPIAA</sequence>
<evidence type="ECO:0000313" key="3">
    <source>
        <dbReference type="EMBL" id="MDQ0373455.1"/>
    </source>
</evidence>
<keyword evidence="2" id="KW-0472">Membrane</keyword>
<reference evidence="3 4" key="1">
    <citation type="submission" date="2023-07" db="EMBL/GenBank/DDBJ databases">
        <title>Sorghum-associated microbial communities from plants grown in Nebraska, USA.</title>
        <authorList>
            <person name="Schachtman D."/>
        </authorList>
    </citation>
    <scope>NUCLEOTIDE SEQUENCE [LARGE SCALE GENOMIC DNA]</scope>
    <source>
        <strain evidence="3 4">BE332</strain>
    </source>
</reference>
<evidence type="ECO:0000256" key="1">
    <source>
        <dbReference type="SAM" id="MobiDB-lite"/>
    </source>
</evidence>
<dbReference type="Proteomes" id="UP001239626">
    <property type="component" value="Unassembled WGS sequence"/>
</dbReference>
<proteinExistence type="predicted"/>
<organism evidence="3 4">
    <name type="scientific">Cellulomonas humilata</name>
    <dbReference type="NCBI Taxonomy" id="144055"/>
    <lineage>
        <taxon>Bacteria</taxon>
        <taxon>Bacillati</taxon>
        <taxon>Actinomycetota</taxon>
        <taxon>Actinomycetes</taxon>
        <taxon>Micrococcales</taxon>
        <taxon>Cellulomonadaceae</taxon>
        <taxon>Cellulomonas</taxon>
    </lineage>
</organism>
<feature type="transmembrane region" description="Helical" evidence="2">
    <location>
        <begin position="215"/>
        <end position="238"/>
    </location>
</feature>
<evidence type="ECO:0008006" key="5">
    <source>
        <dbReference type="Google" id="ProtNLM"/>
    </source>
</evidence>
<name>A0ABU0EDV9_9CELL</name>
<feature type="transmembrane region" description="Helical" evidence="2">
    <location>
        <begin position="259"/>
        <end position="277"/>
    </location>
</feature>
<protein>
    <recommendedName>
        <fullName evidence="5">Integral membrane protein</fullName>
    </recommendedName>
</protein>
<keyword evidence="2" id="KW-0812">Transmembrane</keyword>
<dbReference type="PRINTS" id="PR01218">
    <property type="entry name" value="PSTLEXTENSIN"/>
</dbReference>
<feature type="transmembrane region" description="Helical" evidence="2">
    <location>
        <begin position="312"/>
        <end position="330"/>
    </location>
</feature>
<gene>
    <name evidence="3" type="ORF">J2X26_001766</name>
</gene>
<feature type="region of interest" description="Disordered" evidence="1">
    <location>
        <begin position="1"/>
        <end position="130"/>
    </location>
</feature>
<dbReference type="PANTHER" id="PTHR40076">
    <property type="entry name" value="MEMBRANE PROTEIN-RELATED"/>
    <property type="match status" value="1"/>
</dbReference>
<feature type="transmembrane region" description="Helical" evidence="2">
    <location>
        <begin position="336"/>
        <end position="361"/>
    </location>
</feature>
<keyword evidence="2" id="KW-1133">Transmembrane helix</keyword>
<dbReference type="EMBL" id="JAUSVB010000002">
    <property type="protein sequence ID" value="MDQ0373455.1"/>
    <property type="molecule type" value="Genomic_DNA"/>
</dbReference>
<evidence type="ECO:0000313" key="4">
    <source>
        <dbReference type="Proteomes" id="UP001239626"/>
    </source>
</evidence>